<keyword evidence="1" id="KW-0677">Repeat</keyword>
<dbReference type="OrthoDB" id="5973910at2759"/>
<evidence type="ECO:0000256" key="1">
    <source>
        <dbReference type="ARBA" id="ARBA00022737"/>
    </source>
</evidence>
<evidence type="ECO:0000256" key="2">
    <source>
        <dbReference type="ARBA" id="ARBA00023157"/>
    </source>
</evidence>
<dbReference type="Proteomes" id="UP000683360">
    <property type="component" value="Unassembled WGS sequence"/>
</dbReference>
<dbReference type="PROSITE" id="PS51257">
    <property type="entry name" value="PROKAR_LIPOPROTEIN"/>
    <property type="match status" value="1"/>
</dbReference>
<name>A0A8S3V2T3_MYTED</name>
<dbReference type="AlphaFoldDB" id="A0A8S3V2T3"/>
<dbReference type="InterPro" id="IPR036383">
    <property type="entry name" value="TSP1_rpt_sf"/>
</dbReference>
<dbReference type="InterPro" id="IPR052065">
    <property type="entry name" value="Compl_asym_regulator"/>
</dbReference>
<gene>
    <name evidence="3" type="ORF">MEDL_63330</name>
</gene>
<sequence length="158" mass="17619">MRVPHVALLTAHMHPIGLSEATITTTWNSWGACIQISGSLDQNCRGTQTRTGITVDSEANTKTPRSQSQVCYLTYDIIDILLSYMKENKGKCSLQIIIISELDKIDGGYTTWGEWDDCSHKCNKRTTRRRTCHNPTPCNGGEDCSQFGRDTLTKDCGE</sequence>
<evidence type="ECO:0000313" key="3">
    <source>
        <dbReference type="EMBL" id="CAG2251692.1"/>
    </source>
</evidence>
<proteinExistence type="predicted"/>
<organism evidence="3 4">
    <name type="scientific">Mytilus edulis</name>
    <name type="common">Blue mussel</name>
    <dbReference type="NCBI Taxonomy" id="6550"/>
    <lineage>
        <taxon>Eukaryota</taxon>
        <taxon>Metazoa</taxon>
        <taxon>Spiralia</taxon>
        <taxon>Lophotrochozoa</taxon>
        <taxon>Mollusca</taxon>
        <taxon>Bivalvia</taxon>
        <taxon>Autobranchia</taxon>
        <taxon>Pteriomorphia</taxon>
        <taxon>Mytilida</taxon>
        <taxon>Mytiloidea</taxon>
        <taxon>Mytilidae</taxon>
        <taxon>Mytilinae</taxon>
        <taxon>Mytilus</taxon>
    </lineage>
</organism>
<dbReference type="SUPFAM" id="SSF82895">
    <property type="entry name" value="TSP-1 type 1 repeat"/>
    <property type="match status" value="1"/>
</dbReference>
<reference evidence="3" key="1">
    <citation type="submission" date="2021-03" db="EMBL/GenBank/DDBJ databases">
        <authorList>
            <person name="Bekaert M."/>
        </authorList>
    </citation>
    <scope>NUCLEOTIDE SEQUENCE</scope>
</reference>
<evidence type="ECO:0000313" key="4">
    <source>
        <dbReference type="Proteomes" id="UP000683360"/>
    </source>
</evidence>
<dbReference type="Gene3D" id="2.20.100.10">
    <property type="entry name" value="Thrombospondin type-1 (TSP1) repeat"/>
    <property type="match status" value="1"/>
</dbReference>
<comment type="caution">
    <text evidence="3">The sequence shown here is derived from an EMBL/GenBank/DDBJ whole genome shotgun (WGS) entry which is preliminary data.</text>
</comment>
<dbReference type="EMBL" id="CAJPWZ010003097">
    <property type="protein sequence ID" value="CAG2251692.1"/>
    <property type="molecule type" value="Genomic_DNA"/>
</dbReference>
<protein>
    <submittedName>
        <fullName evidence="3">Uncharacterized protein</fullName>
    </submittedName>
</protein>
<dbReference type="InterPro" id="IPR000884">
    <property type="entry name" value="TSP1_rpt"/>
</dbReference>
<keyword evidence="2" id="KW-1015">Disulfide bond</keyword>
<dbReference type="PROSITE" id="PS50092">
    <property type="entry name" value="TSP1"/>
    <property type="match status" value="1"/>
</dbReference>
<accession>A0A8S3V2T3</accession>
<keyword evidence="4" id="KW-1185">Reference proteome</keyword>
<dbReference type="PANTHER" id="PTHR22906">
    <property type="entry name" value="PROPERDIN"/>
    <property type="match status" value="1"/>
</dbReference>